<feature type="region of interest" description="Disordered" evidence="11">
    <location>
        <begin position="115"/>
        <end position="144"/>
    </location>
</feature>
<evidence type="ECO:0000256" key="2">
    <source>
        <dbReference type="ARBA" id="ARBA00004950"/>
    </source>
</evidence>
<evidence type="ECO:0000256" key="7">
    <source>
        <dbReference type="ARBA" id="ARBA00022827"/>
    </source>
</evidence>
<dbReference type="Pfam" id="PF02910">
    <property type="entry name" value="Succ_DH_flav_C"/>
    <property type="match status" value="1"/>
</dbReference>
<dbReference type="AlphaFoldDB" id="A0A934IKC9"/>
<dbReference type="PANTHER" id="PTHR42716">
    <property type="entry name" value="L-ASPARTATE OXIDASE"/>
    <property type="match status" value="1"/>
</dbReference>
<comment type="pathway">
    <text evidence="2">Cofactor biosynthesis; NAD(+) biosynthesis; iminoaspartate from L-aspartate (oxidase route): step 1/1.</text>
</comment>
<dbReference type="InterPro" id="IPR027477">
    <property type="entry name" value="Succ_DH/fumarate_Rdtase_cat_sf"/>
</dbReference>
<evidence type="ECO:0000256" key="9">
    <source>
        <dbReference type="ARBA" id="ARBA00048305"/>
    </source>
</evidence>
<evidence type="ECO:0000256" key="5">
    <source>
        <dbReference type="ARBA" id="ARBA00022630"/>
    </source>
</evidence>
<dbReference type="PIRSF" id="PIRSF000171">
    <property type="entry name" value="SDHA_APRA_LASPO"/>
    <property type="match status" value="1"/>
</dbReference>
<feature type="domain" description="Fumarate reductase/succinate dehydrogenase flavoprotein-like C-terminal" evidence="13">
    <location>
        <begin position="456"/>
        <end position="538"/>
    </location>
</feature>
<dbReference type="InterPro" id="IPR003953">
    <property type="entry name" value="FAD-dep_OxRdtase_2_FAD-bd"/>
</dbReference>
<keyword evidence="8" id="KW-0560">Oxidoreductase</keyword>
<dbReference type="PRINTS" id="PR00368">
    <property type="entry name" value="FADPNR"/>
</dbReference>
<keyword evidence="15" id="KW-1185">Reference proteome</keyword>
<comment type="catalytic activity">
    <reaction evidence="9">
        <text>L-aspartate + O2 = iminosuccinate + H2O2</text>
        <dbReference type="Rhea" id="RHEA:25876"/>
        <dbReference type="ChEBI" id="CHEBI:15379"/>
        <dbReference type="ChEBI" id="CHEBI:16240"/>
        <dbReference type="ChEBI" id="CHEBI:29991"/>
        <dbReference type="ChEBI" id="CHEBI:77875"/>
        <dbReference type="EC" id="1.4.3.16"/>
    </reaction>
    <physiologicalReaction direction="left-to-right" evidence="9">
        <dbReference type="Rhea" id="RHEA:25877"/>
    </physiologicalReaction>
</comment>
<sequence>MPATASPDILETDVLVVGAGLAGLRAAIAAREAGARVVLISKGKIGKSGASAMTTAGYAAVLPEGVDDSIARHAADTFRGGAEVADPEMVEVLCAGAAEEVTFLESLGAVFEGDPVPGAANDAGDPQRVPHRHLSPSGDHSRSRVIVPPNHIGTDLTLPLAARVGALGVEGREFLMATALLQDGEGRVLGARCVALREDARPVEIRAGATILAAGGAGRLFPLTSNPNDVTGDAYALAARAGARLRDMEFIQFYPWRCIDPFDRARVAVQPSTFSLGGKLYNAEGERFMLTFNPEGAEAGTRDLCARGIFLEIQAGRGVACKGGQGVRLDLSDLDAETFARSNPKIARHCARVGIDHRTYSFVVTPEAHFWMGGLATDAVGATTLEGLWAAGEAAGGIHGANRLNSNALPDALVFGARAGAEAAAYAARHHPGAPAPAVPATGEPFADGELAARLRELQTLAWDALGIVRHGNRMAPALARAEEIAADVTARPVAPTTARAHHELGFLAETARLSLASALFRQESRGAHFREDFPKPSAQWRGTVMLDPGAPPHFIPAQGGLSDVA</sequence>
<name>A0A934IKC9_9HYPH</name>
<dbReference type="Gene3D" id="3.90.700.10">
    <property type="entry name" value="Succinate dehydrogenase/fumarate reductase flavoprotein, catalytic domain"/>
    <property type="match status" value="1"/>
</dbReference>
<evidence type="ECO:0000259" key="12">
    <source>
        <dbReference type="Pfam" id="PF00890"/>
    </source>
</evidence>
<evidence type="ECO:0000256" key="10">
    <source>
        <dbReference type="PIRSR" id="PIRSR000171-1"/>
    </source>
</evidence>
<dbReference type="GO" id="GO:0008734">
    <property type="term" value="F:L-aspartate oxidase activity"/>
    <property type="evidence" value="ECO:0007669"/>
    <property type="project" value="UniProtKB-EC"/>
</dbReference>
<keyword evidence="5" id="KW-0285">Flavoprotein</keyword>
<dbReference type="Pfam" id="PF00890">
    <property type="entry name" value="FAD_binding_2"/>
    <property type="match status" value="1"/>
</dbReference>
<evidence type="ECO:0000313" key="15">
    <source>
        <dbReference type="Proteomes" id="UP000609531"/>
    </source>
</evidence>
<comment type="caution">
    <text evidence="14">The sequence shown here is derived from an EMBL/GenBank/DDBJ whole genome shotgun (WGS) entry which is preliminary data.</text>
</comment>
<proteinExistence type="inferred from homology"/>
<dbReference type="SUPFAM" id="SSF51905">
    <property type="entry name" value="FAD/NAD(P)-binding domain"/>
    <property type="match status" value="1"/>
</dbReference>
<dbReference type="Gene3D" id="1.20.58.100">
    <property type="entry name" value="Fumarate reductase/succinate dehydrogenase flavoprotein-like, C-terminal domain"/>
    <property type="match status" value="1"/>
</dbReference>
<dbReference type="InterPro" id="IPR005288">
    <property type="entry name" value="NadB"/>
</dbReference>
<dbReference type="InterPro" id="IPR036188">
    <property type="entry name" value="FAD/NAD-bd_sf"/>
</dbReference>
<keyword evidence="7" id="KW-0274">FAD</keyword>
<evidence type="ECO:0000256" key="3">
    <source>
        <dbReference type="ARBA" id="ARBA00008562"/>
    </source>
</evidence>
<evidence type="ECO:0000256" key="8">
    <source>
        <dbReference type="ARBA" id="ARBA00023002"/>
    </source>
</evidence>
<feature type="active site" description="Proton acceptor" evidence="10">
    <location>
        <position position="302"/>
    </location>
</feature>
<reference evidence="14" key="1">
    <citation type="submission" date="2020-12" db="EMBL/GenBank/DDBJ databases">
        <title>Bacterial taxonomy.</title>
        <authorList>
            <person name="Pan X."/>
        </authorList>
    </citation>
    <scope>NUCLEOTIDE SEQUENCE</scope>
    <source>
        <strain evidence="14">B2012</strain>
    </source>
</reference>
<dbReference type="SUPFAM" id="SSF56425">
    <property type="entry name" value="Succinate dehydrogenase/fumarate reductase flavoprotein, catalytic domain"/>
    <property type="match status" value="1"/>
</dbReference>
<keyword evidence="6" id="KW-0662">Pyridine nucleotide biosynthesis</keyword>
<dbReference type="GO" id="GO:0009435">
    <property type="term" value="P:NAD+ biosynthetic process"/>
    <property type="evidence" value="ECO:0007669"/>
    <property type="project" value="InterPro"/>
</dbReference>
<comment type="similarity">
    <text evidence="3">Belongs to the FAD-dependent oxidoreductase 2 family. NadB subfamily.</text>
</comment>
<evidence type="ECO:0000313" key="14">
    <source>
        <dbReference type="EMBL" id="MBJ3776581.1"/>
    </source>
</evidence>
<dbReference type="EC" id="1.4.3.16" evidence="4"/>
<gene>
    <name evidence="14" type="ORF">JCR33_12820</name>
</gene>
<evidence type="ECO:0000256" key="1">
    <source>
        <dbReference type="ARBA" id="ARBA00001974"/>
    </source>
</evidence>
<dbReference type="InterPro" id="IPR037099">
    <property type="entry name" value="Fum_R/Succ_DH_flav-like_C_sf"/>
</dbReference>
<evidence type="ECO:0000256" key="4">
    <source>
        <dbReference type="ARBA" id="ARBA00012173"/>
    </source>
</evidence>
<dbReference type="SUPFAM" id="SSF46977">
    <property type="entry name" value="Succinate dehydrogenase/fumarate reductase flavoprotein C-terminal domain"/>
    <property type="match status" value="1"/>
</dbReference>
<dbReference type="PANTHER" id="PTHR42716:SF2">
    <property type="entry name" value="L-ASPARTATE OXIDASE, CHLOROPLASTIC"/>
    <property type="match status" value="1"/>
</dbReference>
<evidence type="ECO:0000256" key="6">
    <source>
        <dbReference type="ARBA" id="ARBA00022642"/>
    </source>
</evidence>
<evidence type="ECO:0000256" key="11">
    <source>
        <dbReference type="SAM" id="MobiDB-lite"/>
    </source>
</evidence>
<dbReference type="EMBL" id="JAEKJA010000010">
    <property type="protein sequence ID" value="MBJ3776581.1"/>
    <property type="molecule type" value="Genomic_DNA"/>
</dbReference>
<accession>A0A934IKC9</accession>
<dbReference type="Proteomes" id="UP000609531">
    <property type="component" value="Unassembled WGS sequence"/>
</dbReference>
<evidence type="ECO:0000259" key="13">
    <source>
        <dbReference type="Pfam" id="PF02910"/>
    </source>
</evidence>
<comment type="cofactor">
    <cofactor evidence="1">
        <name>FAD</name>
        <dbReference type="ChEBI" id="CHEBI:57692"/>
    </cofactor>
</comment>
<dbReference type="InterPro" id="IPR015939">
    <property type="entry name" value="Fum_Rdtase/Succ_DH_flav-like_C"/>
</dbReference>
<dbReference type="Gene3D" id="3.50.50.60">
    <property type="entry name" value="FAD/NAD(P)-binding domain"/>
    <property type="match status" value="1"/>
</dbReference>
<protein>
    <recommendedName>
        <fullName evidence="4">L-aspartate oxidase</fullName>
        <ecNumber evidence="4">1.4.3.16</ecNumber>
    </recommendedName>
</protein>
<feature type="domain" description="FAD-dependent oxidoreductase 2 FAD-binding" evidence="12">
    <location>
        <begin position="13"/>
        <end position="409"/>
    </location>
</feature>
<organism evidence="14 15">
    <name type="scientific">Acuticoccus mangrovi</name>
    <dbReference type="NCBI Taxonomy" id="2796142"/>
    <lineage>
        <taxon>Bacteria</taxon>
        <taxon>Pseudomonadati</taxon>
        <taxon>Pseudomonadota</taxon>
        <taxon>Alphaproteobacteria</taxon>
        <taxon>Hyphomicrobiales</taxon>
        <taxon>Amorphaceae</taxon>
        <taxon>Acuticoccus</taxon>
    </lineage>
</organism>
<dbReference type="RefSeq" id="WP_198882486.1">
    <property type="nucleotide sequence ID" value="NZ_JAEKJA010000010.1"/>
</dbReference>